<dbReference type="Gene3D" id="3.50.50.60">
    <property type="entry name" value="FAD/NAD(P)-binding domain"/>
    <property type="match status" value="1"/>
</dbReference>
<evidence type="ECO:0000313" key="5">
    <source>
        <dbReference type="Proteomes" id="UP000766904"/>
    </source>
</evidence>
<dbReference type="Gene3D" id="3.30.9.10">
    <property type="entry name" value="D-Amino Acid Oxidase, subunit A, domain 2"/>
    <property type="match status" value="1"/>
</dbReference>
<dbReference type="Proteomes" id="UP000766904">
    <property type="component" value="Unassembled WGS sequence"/>
</dbReference>
<comment type="caution">
    <text evidence="4">The sequence shown here is derived from an EMBL/GenBank/DDBJ whole genome shotgun (WGS) entry which is preliminary data.</text>
</comment>
<gene>
    <name evidence="4" type="ORF">CV102_14305</name>
</gene>
<sequence>MAGFSPCRTRASSARISRSSHGGLWPNGLDVLGDLGVRERVCRLGNTSADYRLRTASGRVDTTIEFPNVGPEPGFVVVHRADLHEALLETVPEQRVQFGTTVEAIRERADTVDVELSTGETRDYDLVVGADGVGSAVRRLCFDSEFLDPVDTGVWSFWTEATAPFPEEITSLSGPATEAILVEIDGRGLVNVATKLESEDEPAPTADRLRTVLEELGWVLPATLDRRTGPLFADHVREVTMDRWIRDRIALIGDAAHAVHPISGMGAALAFEDARTLADRVDRSSTVPGALEGYFRDREADVRSVQRDTAVMEPFLLADSRALRLLRDGVLSATPLVEWALRRRIRALTPNEA</sequence>
<dbReference type="InterPro" id="IPR050493">
    <property type="entry name" value="FAD-dep_Monooxygenase_BioMet"/>
</dbReference>
<keyword evidence="2" id="KW-0503">Monooxygenase</keyword>
<organism evidence="4 5">
    <name type="scientific">Natronococcus pandeyae</name>
    <dbReference type="NCBI Taxonomy" id="2055836"/>
    <lineage>
        <taxon>Archaea</taxon>
        <taxon>Methanobacteriati</taxon>
        <taxon>Methanobacteriota</taxon>
        <taxon>Stenosarchaea group</taxon>
        <taxon>Halobacteria</taxon>
        <taxon>Halobacteriales</taxon>
        <taxon>Natrialbaceae</taxon>
        <taxon>Natronococcus</taxon>
    </lineage>
</organism>
<dbReference type="PRINTS" id="PR00420">
    <property type="entry name" value="RNGMNOXGNASE"/>
</dbReference>
<dbReference type="GO" id="GO:0004497">
    <property type="term" value="F:monooxygenase activity"/>
    <property type="evidence" value="ECO:0007669"/>
    <property type="project" value="UniProtKB-KW"/>
</dbReference>
<protein>
    <recommendedName>
        <fullName evidence="3">FAD-binding domain-containing protein</fullName>
    </recommendedName>
</protein>
<dbReference type="InterPro" id="IPR036188">
    <property type="entry name" value="FAD/NAD-bd_sf"/>
</dbReference>
<dbReference type="PANTHER" id="PTHR13789:SF309">
    <property type="entry name" value="PUTATIVE (AFU_ORTHOLOGUE AFUA_6G14510)-RELATED"/>
    <property type="match status" value="1"/>
</dbReference>
<dbReference type="EMBL" id="PHNJ01000007">
    <property type="protein sequence ID" value="TYL37898.1"/>
    <property type="molecule type" value="Genomic_DNA"/>
</dbReference>
<keyword evidence="5" id="KW-1185">Reference proteome</keyword>
<dbReference type="Pfam" id="PF01494">
    <property type="entry name" value="FAD_binding_3"/>
    <property type="match status" value="1"/>
</dbReference>
<dbReference type="SUPFAM" id="SSF51905">
    <property type="entry name" value="FAD/NAD(P)-binding domain"/>
    <property type="match status" value="1"/>
</dbReference>
<evidence type="ECO:0000259" key="3">
    <source>
        <dbReference type="Pfam" id="PF01494"/>
    </source>
</evidence>
<evidence type="ECO:0000313" key="4">
    <source>
        <dbReference type="EMBL" id="TYL37898.1"/>
    </source>
</evidence>
<evidence type="ECO:0000256" key="1">
    <source>
        <dbReference type="ARBA" id="ARBA00023002"/>
    </source>
</evidence>
<reference evidence="4" key="1">
    <citation type="submission" date="2017-11" db="EMBL/GenBank/DDBJ databases">
        <authorList>
            <person name="Kajale S.C."/>
            <person name="Sharma A."/>
        </authorList>
    </citation>
    <scope>NUCLEOTIDE SEQUENCE</scope>
    <source>
        <strain evidence="4">LS1_42</strain>
    </source>
</reference>
<dbReference type="GO" id="GO:0071949">
    <property type="term" value="F:FAD binding"/>
    <property type="evidence" value="ECO:0007669"/>
    <property type="project" value="InterPro"/>
</dbReference>
<dbReference type="InterPro" id="IPR002938">
    <property type="entry name" value="FAD-bd"/>
</dbReference>
<accession>A0A8J8TPX8</accession>
<keyword evidence="1" id="KW-0560">Oxidoreductase</keyword>
<proteinExistence type="predicted"/>
<dbReference type="AlphaFoldDB" id="A0A8J8TPX8"/>
<name>A0A8J8TPX8_9EURY</name>
<evidence type="ECO:0000256" key="2">
    <source>
        <dbReference type="ARBA" id="ARBA00023033"/>
    </source>
</evidence>
<feature type="domain" description="FAD-binding" evidence="3">
    <location>
        <begin position="23"/>
        <end position="280"/>
    </location>
</feature>
<dbReference type="PANTHER" id="PTHR13789">
    <property type="entry name" value="MONOOXYGENASE"/>
    <property type="match status" value="1"/>
</dbReference>